<evidence type="ECO:0000259" key="2">
    <source>
        <dbReference type="Pfam" id="PF26078"/>
    </source>
</evidence>
<dbReference type="EMBL" id="POTC01000003">
    <property type="protein sequence ID" value="POF63858.1"/>
    <property type="molecule type" value="Genomic_DNA"/>
</dbReference>
<evidence type="ECO:0000313" key="3">
    <source>
        <dbReference type="EMBL" id="POF63858.1"/>
    </source>
</evidence>
<dbReference type="InterPro" id="IPR058531">
    <property type="entry name" value="Baseplate_J_M"/>
</dbReference>
<name>A0A2S3W4X5_9PROT</name>
<dbReference type="InterPro" id="IPR052399">
    <property type="entry name" value="Phage_Baseplate_Assmbl_Protein"/>
</dbReference>
<keyword evidence="4" id="KW-1185">Reference proteome</keyword>
<dbReference type="OrthoDB" id="7565172at2"/>
<dbReference type="InterPro" id="IPR006949">
    <property type="entry name" value="Barrel_Baseplate_J-like"/>
</dbReference>
<gene>
    <name evidence="3" type="ORF">KMAL_03890</name>
</gene>
<proteinExistence type="predicted"/>
<dbReference type="RefSeq" id="WP_110094094.1">
    <property type="nucleotide sequence ID" value="NZ_NKUE01000009.1"/>
</dbReference>
<comment type="caution">
    <text evidence="3">The sequence shown here is derived from an EMBL/GenBank/DDBJ whole genome shotgun (WGS) entry which is preliminary data.</text>
</comment>
<reference evidence="3 4" key="1">
    <citation type="submission" date="2018-01" db="EMBL/GenBank/DDBJ databases">
        <title>Draft Genome Sequence of Komagataeibacter maltaceti LMG 1529, a Vinegar Producing Acetic Acid Bacterium Isolated from Malt Vinegar Brewery Acetifiers.</title>
        <authorList>
            <person name="Zhang Q."/>
            <person name="Hollensteiner J."/>
            <person name="Poehlein A."/>
            <person name="Daniel R."/>
        </authorList>
    </citation>
    <scope>NUCLEOTIDE SEQUENCE [LARGE SCALE GENOMIC DNA]</scope>
    <source>
        <strain evidence="3 4">LMG 1529</strain>
    </source>
</reference>
<dbReference type="PANTHER" id="PTHR37829">
    <property type="entry name" value="PHAGE-LIKE ELEMENT PBSX PROTEIN XKDT"/>
    <property type="match status" value="1"/>
</dbReference>
<feature type="domain" description="Baseplate J-like central" evidence="2">
    <location>
        <begin position="194"/>
        <end position="286"/>
    </location>
</feature>
<dbReference type="AlphaFoldDB" id="A0A2S3W4X5"/>
<dbReference type="Proteomes" id="UP000237344">
    <property type="component" value="Unassembled WGS sequence"/>
</dbReference>
<dbReference type="Pfam" id="PF26078">
    <property type="entry name" value="Baseplate_J_M"/>
    <property type="match status" value="1"/>
</dbReference>
<accession>A0A2S3W4X5</accession>
<organism evidence="3 4">
    <name type="scientific">Novacetimonas maltaceti</name>
    <dbReference type="NCBI Taxonomy" id="1203393"/>
    <lineage>
        <taxon>Bacteria</taxon>
        <taxon>Pseudomonadati</taxon>
        <taxon>Pseudomonadota</taxon>
        <taxon>Alphaproteobacteria</taxon>
        <taxon>Acetobacterales</taxon>
        <taxon>Acetobacteraceae</taxon>
        <taxon>Novacetimonas</taxon>
    </lineage>
</organism>
<protein>
    <submittedName>
        <fullName evidence="3">Baseplate J-like protein</fullName>
    </submittedName>
</protein>
<feature type="domain" description="Baseplate protein J-like barrel" evidence="1">
    <location>
        <begin position="92"/>
        <end position="164"/>
    </location>
</feature>
<dbReference type="PANTHER" id="PTHR37829:SF3">
    <property type="entry name" value="PROTEIN JAYE-RELATED"/>
    <property type="match status" value="1"/>
</dbReference>
<sequence length="372" mass="38047">MPYARPTLTQLIDRAQQDVQDGGLQGADPLLDPSVLLILSYAIAAISYEHYGYQDYIARMATPAGATGEYATLWGALVNIFRKDATAAVIAVAFTGVAGTVLEAGTVLTTDGNLSFATDADATVDDTGALTVQATSQGTGAAYNLAAGSAIGISSPLNSINGSGTVTAIVTSGTDQETESAFKARYLARYASTAQGGSATDYENWALDVPGVTRAWCGTPGLCGDGTVPVYVMMDDANSANGGFPRGTNGTSSTDKRYTPATQDLLTVANALQSEKPVTDIVVAMAPQPYPIDITLTGLGGISTDMKAQIDTALADLFLRIGTPLGMTVQGSQIAGALNAIPDIPAFSVIAPVGSISVPVGSLPTAAEPTYQ</sequence>
<dbReference type="Pfam" id="PF04865">
    <property type="entry name" value="Baseplate_J"/>
    <property type="match status" value="1"/>
</dbReference>
<evidence type="ECO:0000313" key="4">
    <source>
        <dbReference type="Proteomes" id="UP000237344"/>
    </source>
</evidence>
<evidence type="ECO:0000259" key="1">
    <source>
        <dbReference type="Pfam" id="PF04865"/>
    </source>
</evidence>